<dbReference type="Gene3D" id="3.20.20.70">
    <property type="entry name" value="Aldolase class I"/>
    <property type="match status" value="1"/>
</dbReference>
<comment type="pathway">
    <text evidence="3">Carbohydrate degradation; glycolysis; D-glyceraldehyde 3-phosphate and glycerone phosphate from D-glucose: step 4/4.</text>
</comment>
<dbReference type="Pfam" id="PF01370">
    <property type="entry name" value="Epimerase"/>
    <property type="match status" value="1"/>
</dbReference>
<dbReference type="Pfam" id="PF01116">
    <property type="entry name" value="F_bP_aldolase"/>
    <property type="match status" value="1"/>
</dbReference>
<keyword evidence="2" id="KW-0119">Carbohydrate metabolism</keyword>
<dbReference type="Proteomes" id="UP000284842">
    <property type="component" value="Unassembled WGS sequence"/>
</dbReference>
<keyword evidence="3" id="KW-0456">Lyase</keyword>
<dbReference type="UniPathway" id="UPA00109">
    <property type="reaction ID" value="UER00183"/>
</dbReference>
<comment type="similarity">
    <text evidence="3">Belongs to the class II fructose-bisphosphate aldolase family.</text>
</comment>
<dbReference type="InterPro" id="IPR000771">
    <property type="entry name" value="FBA_II"/>
</dbReference>
<dbReference type="PANTHER" id="PTHR43103">
    <property type="entry name" value="NUCLEOSIDE-DIPHOSPHATE-SUGAR EPIMERASE"/>
    <property type="match status" value="1"/>
</dbReference>
<protein>
    <recommendedName>
        <fullName evidence="3">Fructose-bisphosphate aldolase</fullName>
        <shortName evidence="3">FBP aldolase</shortName>
        <ecNumber evidence="3">4.1.2.13</ecNumber>
    </recommendedName>
</protein>
<sequence>MRLQGNRTLDTLFKAERARSGVLAQMVVGLIRAAEPRVRRPAILQLMPVTMHYGKESFLQFCLDAWVLSRRISFATRTRRATIPMSVHLDHAVKENDIEYALQLAENGVAFDSIMIDASAKKTDEDNLAFMEPYIQRAHKHNIAVEVEFGHMEGGLVGLEKTGGMRLTDPHSATEFMKRAGAQICAPSIGNTHGIYNTPPKFHLDIVRELKRLLGDQIPLCLHGTTYLDHKLLTESIQSGMTKIQYNADTRDKYVEELTRCLNSSKTLPDAVENMSSQVILITGAGGFLGNLLASSISEITGRLILTDTIDITPPTPATSSCIVLTKDLTQPDQVESLFHTHLGLPDVVYCLHGIMSRGAEDNFDMGLKINVDSVRSLLDAARRNCRPDVKFIFASSLAVYGGPLPEIITPSTVAIPQSSYGMEKLMVELLINDYTRRGWIDGRVLRLPTIVVRAGAPSNATSSFLSGIVREPLRGVETTCPIGNSLWIRQSYL</sequence>
<comment type="catalytic activity">
    <reaction evidence="3">
        <text>beta-D-fructose 1,6-bisphosphate = D-glyceraldehyde 3-phosphate + dihydroxyacetone phosphate</text>
        <dbReference type="Rhea" id="RHEA:14729"/>
        <dbReference type="ChEBI" id="CHEBI:32966"/>
        <dbReference type="ChEBI" id="CHEBI:57642"/>
        <dbReference type="ChEBI" id="CHEBI:59776"/>
        <dbReference type="EC" id="4.1.2.13"/>
    </reaction>
</comment>
<proteinExistence type="inferred from homology"/>
<comment type="cofactor">
    <cofactor evidence="3">
        <name>Zn(2+)</name>
        <dbReference type="ChEBI" id="CHEBI:29105"/>
    </cofactor>
    <text evidence="3">Binds 2 Zn(2+) ions per subunit. One is catalytic and the other provides a structural contribution.</text>
</comment>
<accession>A0A409YNT4</accession>
<dbReference type="SUPFAM" id="SSF51569">
    <property type="entry name" value="Aldolase"/>
    <property type="match status" value="1"/>
</dbReference>
<gene>
    <name evidence="5" type="ORF">CVT24_011889</name>
</gene>
<dbReference type="AlphaFoldDB" id="A0A409YNT4"/>
<comment type="function">
    <text evidence="3">Catalyzes the aldol condensation of dihydroxyacetone phosphate (DHAP or glycerone-phosphate) with glyceraldehyde 3-phosphate (G3P) to form fructose 1,6-bisphosphate (FBP) in gluconeogenesis and the reverse reaction in glycolysis.</text>
</comment>
<evidence type="ECO:0000256" key="3">
    <source>
        <dbReference type="RuleBase" id="RU366023"/>
    </source>
</evidence>
<keyword evidence="3" id="KW-0479">Metal-binding</keyword>
<dbReference type="SUPFAM" id="SSF51735">
    <property type="entry name" value="NAD(P)-binding Rossmann-fold domains"/>
    <property type="match status" value="1"/>
</dbReference>
<dbReference type="EMBL" id="NHTK01000905">
    <property type="protein sequence ID" value="PPR04672.1"/>
    <property type="molecule type" value="Genomic_DNA"/>
</dbReference>
<dbReference type="GO" id="GO:0008270">
    <property type="term" value="F:zinc ion binding"/>
    <property type="evidence" value="ECO:0007669"/>
    <property type="project" value="UniProtKB-UniRule"/>
</dbReference>
<dbReference type="Gene3D" id="3.40.50.720">
    <property type="entry name" value="NAD(P)-binding Rossmann-like Domain"/>
    <property type="match status" value="1"/>
</dbReference>
<keyword evidence="3" id="KW-0324">Glycolysis</keyword>
<dbReference type="OrthoDB" id="16464at2759"/>
<organism evidence="5 6">
    <name type="scientific">Panaeolus cyanescens</name>
    <dbReference type="NCBI Taxonomy" id="181874"/>
    <lineage>
        <taxon>Eukaryota</taxon>
        <taxon>Fungi</taxon>
        <taxon>Dikarya</taxon>
        <taxon>Basidiomycota</taxon>
        <taxon>Agaricomycotina</taxon>
        <taxon>Agaricomycetes</taxon>
        <taxon>Agaricomycetidae</taxon>
        <taxon>Agaricales</taxon>
        <taxon>Agaricineae</taxon>
        <taxon>Galeropsidaceae</taxon>
        <taxon>Panaeolus</taxon>
    </lineage>
</organism>
<dbReference type="InterPro" id="IPR036291">
    <property type="entry name" value="NAD(P)-bd_dom_sf"/>
</dbReference>
<evidence type="ECO:0000313" key="5">
    <source>
        <dbReference type="EMBL" id="PPR04672.1"/>
    </source>
</evidence>
<comment type="caution">
    <text evidence="5">The sequence shown here is derived from an EMBL/GenBank/DDBJ whole genome shotgun (WGS) entry which is preliminary data.</text>
</comment>
<evidence type="ECO:0000259" key="4">
    <source>
        <dbReference type="Pfam" id="PF01370"/>
    </source>
</evidence>
<keyword evidence="1" id="KW-0521">NADP</keyword>
<dbReference type="InterPro" id="IPR001509">
    <property type="entry name" value="Epimerase_deHydtase"/>
</dbReference>
<dbReference type="EC" id="4.1.2.13" evidence="3"/>
<dbReference type="STRING" id="181874.A0A409YNT4"/>
<evidence type="ECO:0000256" key="2">
    <source>
        <dbReference type="ARBA" id="ARBA00023277"/>
    </source>
</evidence>
<dbReference type="GO" id="GO:0006096">
    <property type="term" value="P:glycolytic process"/>
    <property type="evidence" value="ECO:0007669"/>
    <property type="project" value="UniProtKB-UniPathway"/>
</dbReference>
<dbReference type="InterPro" id="IPR013785">
    <property type="entry name" value="Aldolase_TIM"/>
</dbReference>
<evidence type="ECO:0000256" key="1">
    <source>
        <dbReference type="ARBA" id="ARBA00022857"/>
    </source>
</evidence>
<dbReference type="PANTHER" id="PTHR43103:SF3">
    <property type="entry name" value="ADP-L-GLYCERO-D-MANNO-HEPTOSE-6-EPIMERASE"/>
    <property type="match status" value="1"/>
</dbReference>
<keyword evidence="6" id="KW-1185">Reference proteome</keyword>
<name>A0A409YNT4_9AGAR</name>
<reference evidence="5 6" key="1">
    <citation type="journal article" date="2018" name="Evol. Lett.">
        <title>Horizontal gene cluster transfer increased hallucinogenic mushroom diversity.</title>
        <authorList>
            <person name="Reynolds H.T."/>
            <person name="Vijayakumar V."/>
            <person name="Gluck-Thaler E."/>
            <person name="Korotkin H.B."/>
            <person name="Matheny P.B."/>
            <person name="Slot J.C."/>
        </authorList>
    </citation>
    <scope>NUCLEOTIDE SEQUENCE [LARGE SCALE GENOMIC DNA]</scope>
    <source>
        <strain evidence="5 6">2629</strain>
    </source>
</reference>
<dbReference type="InParanoid" id="A0A409YNT4"/>
<evidence type="ECO:0000313" key="6">
    <source>
        <dbReference type="Proteomes" id="UP000284842"/>
    </source>
</evidence>
<feature type="domain" description="NAD-dependent epimerase/dehydratase" evidence="4">
    <location>
        <begin position="280"/>
        <end position="472"/>
    </location>
</feature>
<dbReference type="GO" id="GO:0004332">
    <property type="term" value="F:fructose-bisphosphate aldolase activity"/>
    <property type="evidence" value="ECO:0007669"/>
    <property type="project" value="UniProtKB-EC"/>
</dbReference>
<keyword evidence="3" id="KW-0862">Zinc</keyword>